<name>D1PQZ6_9FIRM</name>
<organism evidence="1 2">
    <name type="scientific">Subdoligranulum variabile DSM 15176</name>
    <dbReference type="NCBI Taxonomy" id="411471"/>
    <lineage>
        <taxon>Bacteria</taxon>
        <taxon>Bacillati</taxon>
        <taxon>Bacillota</taxon>
        <taxon>Clostridia</taxon>
        <taxon>Eubacteriales</taxon>
        <taxon>Oscillospiraceae</taxon>
        <taxon>Subdoligranulum</taxon>
    </lineage>
</organism>
<comment type="caution">
    <text evidence="1">The sequence shown here is derived from an EMBL/GenBank/DDBJ whole genome shotgun (WGS) entry which is preliminary data.</text>
</comment>
<protein>
    <recommendedName>
        <fullName evidence="3">DUF1349 domain-containing protein</fullName>
    </recommendedName>
</protein>
<gene>
    <name evidence="1" type="ORF">SUBVAR_06823</name>
</gene>
<sequence>MEFQWLNQSKIRQTGDRIEILAPAKTDFFCGGIDACEEGILPESLCNAPYYYTEVEGDFVLRVQVSHAFQDTYDSASVMVMKDETCWAKCCFELTDFGTHAAVSVVTRGDSDDANGCNLEGNTAWLQVCRVGNHFAFHYSADGEHYYMMRYFHLPALPVIKVGLLAQAPTGQGGIRVYEHLTIEKKTVKNIRAGK</sequence>
<dbReference type="AlphaFoldDB" id="D1PQZ6"/>
<reference evidence="1" key="1">
    <citation type="submission" date="2009-12" db="EMBL/GenBank/DDBJ databases">
        <authorList>
            <person name="Weinstock G."/>
            <person name="Sodergren E."/>
            <person name="Clifton S."/>
            <person name="Fulton L."/>
            <person name="Fulton B."/>
            <person name="Courtney L."/>
            <person name="Fronick C."/>
            <person name="Harrison M."/>
            <person name="Strong C."/>
            <person name="Farmer C."/>
            <person name="Delahaunty K."/>
            <person name="Markovic C."/>
            <person name="Hall O."/>
            <person name="Minx P."/>
            <person name="Tomlinson C."/>
            <person name="Mitreva M."/>
            <person name="Nelson J."/>
            <person name="Hou S."/>
            <person name="Wollam A."/>
            <person name="Pepin K.H."/>
            <person name="Johnson M."/>
            <person name="Bhonagiri V."/>
            <person name="Nash W.E."/>
            <person name="Warren W."/>
            <person name="Chinwalla A."/>
            <person name="Mardis E.R."/>
            <person name="Wilson R.K."/>
        </authorList>
    </citation>
    <scope>NUCLEOTIDE SEQUENCE [LARGE SCALE GENOMIC DNA]</scope>
    <source>
        <strain evidence="1">DSM 15176</strain>
    </source>
</reference>
<dbReference type="HOGENOM" id="CLU_082825_1_1_9"/>
<keyword evidence="2" id="KW-1185">Reference proteome</keyword>
<dbReference type="Proteomes" id="UP000003438">
    <property type="component" value="Unassembled WGS sequence"/>
</dbReference>
<dbReference type="Pfam" id="PF07081">
    <property type="entry name" value="DUF1349"/>
    <property type="match status" value="1"/>
</dbReference>
<dbReference type="EMBL" id="ACBY02000054">
    <property type="protein sequence ID" value="EFB74843.1"/>
    <property type="molecule type" value="Genomic_DNA"/>
</dbReference>
<evidence type="ECO:0000313" key="2">
    <source>
        <dbReference type="Proteomes" id="UP000003438"/>
    </source>
</evidence>
<dbReference type="PANTHER" id="PTHR35332:SF2">
    <property type="entry name" value="REGULATION OF ENOLASE PROTEIN 1"/>
    <property type="match status" value="1"/>
</dbReference>
<evidence type="ECO:0000313" key="1">
    <source>
        <dbReference type="EMBL" id="EFB74843.1"/>
    </source>
</evidence>
<dbReference type="OrthoDB" id="9808724at2"/>
<dbReference type="eggNOG" id="COG3506">
    <property type="taxonomic scope" value="Bacteria"/>
</dbReference>
<dbReference type="RefSeq" id="WP_007048174.1">
    <property type="nucleotide sequence ID" value="NZ_GG704770.1"/>
</dbReference>
<dbReference type="InterPro" id="IPR013320">
    <property type="entry name" value="ConA-like_dom_sf"/>
</dbReference>
<dbReference type="Gene3D" id="2.60.120.200">
    <property type="match status" value="1"/>
</dbReference>
<evidence type="ECO:0008006" key="3">
    <source>
        <dbReference type="Google" id="ProtNLM"/>
    </source>
</evidence>
<dbReference type="SUPFAM" id="SSF49899">
    <property type="entry name" value="Concanavalin A-like lectins/glucanases"/>
    <property type="match status" value="1"/>
</dbReference>
<accession>D1PQZ6</accession>
<dbReference type="STRING" id="411471.SUBVAR_06823"/>
<proteinExistence type="predicted"/>
<dbReference type="PANTHER" id="PTHR35332">
    <property type="entry name" value="REGULATION OF ENOLASE PROTEIN 1"/>
    <property type="match status" value="1"/>
</dbReference>
<dbReference type="InterPro" id="IPR009784">
    <property type="entry name" value="DUF1349"/>
</dbReference>